<feature type="domain" description="Ig-like" evidence="3">
    <location>
        <begin position="182"/>
        <end position="274"/>
    </location>
</feature>
<dbReference type="InterPro" id="IPR013098">
    <property type="entry name" value="Ig_I-set"/>
</dbReference>
<feature type="region of interest" description="Disordered" evidence="1">
    <location>
        <begin position="26"/>
        <end position="56"/>
    </location>
</feature>
<evidence type="ECO:0000259" key="3">
    <source>
        <dbReference type="PROSITE" id="PS50835"/>
    </source>
</evidence>
<dbReference type="InterPro" id="IPR037448">
    <property type="entry name" value="Zig-8"/>
</dbReference>
<dbReference type="InterPro" id="IPR003598">
    <property type="entry name" value="Ig_sub2"/>
</dbReference>
<dbReference type="InterPro" id="IPR036179">
    <property type="entry name" value="Ig-like_dom_sf"/>
</dbReference>
<feature type="chain" id="PRO_5035814235" description="Ig-like domain-containing protein" evidence="2">
    <location>
        <begin position="21"/>
        <end position="318"/>
    </location>
</feature>
<dbReference type="Proteomes" id="UP000007819">
    <property type="component" value="Chromosome A1"/>
</dbReference>
<dbReference type="SUPFAM" id="SSF48726">
    <property type="entry name" value="Immunoglobulin"/>
    <property type="match status" value="2"/>
</dbReference>
<organism evidence="4 5">
    <name type="scientific">Acyrthosiphon pisum</name>
    <name type="common">Pea aphid</name>
    <dbReference type="NCBI Taxonomy" id="7029"/>
    <lineage>
        <taxon>Eukaryota</taxon>
        <taxon>Metazoa</taxon>
        <taxon>Ecdysozoa</taxon>
        <taxon>Arthropoda</taxon>
        <taxon>Hexapoda</taxon>
        <taxon>Insecta</taxon>
        <taxon>Pterygota</taxon>
        <taxon>Neoptera</taxon>
        <taxon>Paraneoptera</taxon>
        <taxon>Hemiptera</taxon>
        <taxon>Sternorrhyncha</taxon>
        <taxon>Aphidomorpha</taxon>
        <taxon>Aphidoidea</taxon>
        <taxon>Aphididae</taxon>
        <taxon>Macrosiphini</taxon>
        <taxon>Acyrthosiphon</taxon>
    </lineage>
</organism>
<dbReference type="FunFam" id="2.60.40.10:FF:000533">
    <property type="entry name" value="Uncharacterized protein, isoform A"/>
    <property type="match status" value="1"/>
</dbReference>
<feature type="domain" description="Ig-like" evidence="3">
    <location>
        <begin position="53"/>
        <end position="151"/>
    </location>
</feature>
<name>A0A8R2JMS3_ACYPI</name>
<proteinExistence type="predicted"/>
<keyword evidence="5" id="KW-1185">Reference proteome</keyword>
<dbReference type="Gene3D" id="2.60.40.10">
    <property type="entry name" value="Immunoglobulins"/>
    <property type="match status" value="2"/>
</dbReference>
<dbReference type="CDD" id="cd00099">
    <property type="entry name" value="IgV"/>
    <property type="match status" value="1"/>
</dbReference>
<dbReference type="InterPro" id="IPR003599">
    <property type="entry name" value="Ig_sub"/>
</dbReference>
<dbReference type="InterPro" id="IPR007110">
    <property type="entry name" value="Ig-like_dom"/>
</dbReference>
<evidence type="ECO:0000256" key="2">
    <source>
        <dbReference type="SAM" id="SignalP"/>
    </source>
</evidence>
<dbReference type="RefSeq" id="XP_029342349.1">
    <property type="nucleotide sequence ID" value="XM_029486489.1"/>
</dbReference>
<keyword evidence="2" id="KW-0732">Signal</keyword>
<dbReference type="SMART" id="SM00409">
    <property type="entry name" value="IG"/>
    <property type="match status" value="2"/>
</dbReference>
<dbReference type="AlphaFoldDB" id="A0A8R2JMS3"/>
<evidence type="ECO:0000313" key="4">
    <source>
        <dbReference type="EnsemblMetazoa" id="XP_029342349.1"/>
    </source>
</evidence>
<dbReference type="EnsemblMetazoa" id="XM_029486489.1">
    <property type="protein sequence ID" value="XP_029342349.1"/>
    <property type="gene ID" value="LOC100158661"/>
</dbReference>
<feature type="signal peptide" evidence="2">
    <location>
        <begin position="1"/>
        <end position="20"/>
    </location>
</feature>
<dbReference type="SMART" id="SM00406">
    <property type="entry name" value="IGv"/>
    <property type="match status" value="2"/>
</dbReference>
<dbReference type="KEGG" id="api:100158661"/>
<dbReference type="PROSITE" id="PS50835">
    <property type="entry name" value="IG_LIKE"/>
    <property type="match status" value="2"/>
</dbReference>
<dbReference type="OrthoDB" id="190835at2759"/>
<dbReference type="InterPro" id="IPR013106">
    <property type="entry name" value="Ig_V-set"/>
</dbReference>
<evidence type="ECO:0000313" key="5">
    <source>
        <dbReference type="Proteomes" id="UP000007819"/>
    </source>
</evidence>
<dbReference type="GO" id="GO:0032589">
    <property type="term" value="C:neuron projection membrane"/>
    <property type="evidence" value="ECO:0007669"/>
    <property type="project" value="TreeGrafter"/>
</dbReference>
<accession>A0A8R2JMS3</accession>
<dbReference type="FunFam" id="2.60.40.10:FF:000129">
    <property type="entry name" value="CLUMA_CG018772, isoform A"/>
    <property type="match status" value="1"/>
</dbReference>
<reference evidence="5" key="1">
    <citation type="submission" date="2010-06" db="EMBL/GenBank/DDBJ databases">
        <authorList>
            <person name="Jiang H."/>
            <person name="Abraham K."/>
            <person name="Ali S."/>
            <person name="Alsbrooks S.L."/>
            <person name="Anim B.N."/>
            <person name="Anosike U.S."/>
            <person name="Attaway T."/>
            <person name="Bandaranaike D.P."/>
            <person name="Battles P.K."/>
            <person name="Bell S.N."/>
            <person name="Bell A.V."/>
            <person name="Beltran B."/>
            <person name="Bickham C."/>
            <person name="Bustamante Y."/>
            <person name="Caleb T."/>
            <person name="Canada A."/>
            <person name="Cardenas V."/>
            <person name="Carter K."/>
            <person name="Chacko J."/>
            <person name="Chandrabose M.N."/>
            <person name="Chavez D."/>
            <person name="Chavez A."/>
            <person name="Chen L."/>
            <person name="Chu H.-S."/>
            <person name="Claassen K.J."/>
            <person name="Cockrell R."/>
            <person name="Collins M."/>
            <person name="Cooper J.A."/>
            <person name="Cree A."/>
            <person name="Curry S.M."/>
            <person name="Da Y."/>
            <person name="Dao M.D."/>
            <person name="Das B."/>
            <person name="Davila M.-L."/>
            <person name="Davy-Carroll L."/>
            <person name="Denson S."/>
            <person name="Dinh H."/>
            <person name="Ebong V.E."/>
            <person name="Edwards J.R."/>
            <person name="Egan A."/>
            <person name="El-Daye J."/>
            <person name="Escobedo L."/>
            <person name="Fernandez S."/>
            <person name="Fernando P.R."/>
            <person name="Flagg N."/>
            <person name="Forbes L.D."/>
            <person name="Fowler R.G."/>
            <person name="Fu Q."/>
            <person name="Gabisi R.A."/>
            <person name="Ganer J."/>
            <person name="Garbino Pronczuk A."/>
            <person name="Garcia R.M."/>
            <person name="Garner T."/>
            <person name="Garrett T.E."/>
            <person name="Gonzalez D.A."/>
            <person name="Hamid H."/>
            <person name="Hawkins E.S."/>
            <person name="Hirani K."/>
            <person name="Hogues M.E."/>
            <person name="Hollins B."/>
            <person name="Hsiao C.-H."/>
            <person name="Jabil R."/>
            <person name="James M.L."/>
            <person name="Jhangiani S.N."/>
            <person name="Johnson B."/>
            <person name="Johnson Q."/>
            <person name="Joshi V."/>
            <person name="Kalu J.B."/>
            <person name="Kam C."/>
            <person name="Kashfia A."/>
            <person name="Keebler J."/>
            <person name="Kisamo H."/>
            <person name="Kovar C.L."/>
            <person name="Lago L.A."/>
            <person name="Lai C.-Y."/>
            <person name="Laidlaw J."/>
            <person name="Lara F."/>
            <person name="Le T.-K."/>
            <person name="Lee S.L."/>
            <person name="Legall F.H."/>
            <person name="Lemon S.J."/>
            <person name="Lewis L.R."/>
            <person name="Li B."/>
            <person name="Liu Y."/>
            <person name="Liu Y.-S."/>
            <person name="Lopez J."/>
            <person name="Lozado R.J."/>
            <person name="Lu J."/>
            <person name="Madu R.C."/>
            <person name="Maheshwari M."/>
            <person name="Maheshwari R."/>
            <person name="Malloy K."/>
            <person name="Martinez E."/>
            <person name="Mathew T."/>
            <person name="Mercado I.C."/>
            <person name="Mercado C."/>
            <person name="Meyer B."/>
            <person name="Montgomery K."/>
            <person name="Morgan M.B."/>
            <person name="Munidasa M."/>
            <person name="Nazareth L.V."/>
            <person name="Nelson J."/>
            <person name="Ng B.M."/>
            <person name="Nguyen N.B."/>
            <person name="Nguyen P.Q."/>
            <person name="Nguyen T."/>
            <person name="Obregon M."/>
            <person name="Okwuonu G.O."/>
            <person name="Onwere C.G."/>
            <person name="Orozco G."/>
            <person name="Parra A."/>
            <person name="Patel S."/>
            <person name="Patil S."/>
            <person name="Perez A."/>
            <person name="Perez Y."/>
            <person name="Pham C."/>
            <person name="Primus E.L."/>
            <person name="Pu L.-L."/>
            <person name="Puazo M."/>
            <person name="Qin X."/>
            <person name="Quiroz J.B."/>
            <person name="Reese J."/>
            <person name="Richards S."/>
            <person name="Rives C.M."/>
            <person name="Robberts R."/>
            <person name="Ruiz S.J."/>
            <person name="Ruiz M.J."/>
            <person name="Santibanez J."/>
            <person name="Schneider B.W."/>
            <person name="Sisson I."/>
            <person name="Smith M."/>
            <person name="Sodergren E."/>
            <person name="Song X.-Z."/>
            <person name="Song B.B."/>
            <person name="Summersgill H."/>
            <person name="Thelus R."/>
            <person name="Thornton R.D."/>
            <person name="Trejos Z.Y."/>
            <person name="Usmani K."/>
            <person name="Vattathil S."/>
            <person name="Villasana D."/>
            <person name="Walker D.L."/>
            <person name="Wang S."/>
            <person name="Wang K."/>
            <person name="White C.S."/>
            <person name="Williams A.C."/>
            <person name="Williamson J."/>
            <person name="Wilson K."/>
            <person name="Woghiren I.O."/>
            <person name="Woodworth J.R."/>
            <person name="Worley K.C."/>
            <person name="Wright R.A."/>
            <person name="Wu W."/>
            <person name="Young L."/>
            <person name="Zhang L."/>
            <person name="Zhang J."/>
            <person name="Zhu Y."/>
            <person name="Muzny D.M."/>
            <person name="Weinstock G."/>
            <person name="Gibbs R.A."/>
        </authorList>
    </citation>
    <scope>NUCLEOTIDE SEQUENCE [LARGE SCALE GENOMIC DNA]</scope>
    <source>
        <strain evidence="5">LSR1</strain>
    </source>
</reference>
<sequence length="318" mass="34856">MMMLSCVLMVLVYTADKTGCSYQNHGGSDKNGAGGSGRDVNAVKPDANQYSGPQFDPETPRNVTALEGKSAYLTCKVKSLDNKTVSWIRHRDIHILTVGAYTYTSDQRFQAIHHRSHSDQWTLHIKWAQKRDAGIYECQVSTQPVRSIFVTLNVVDDKPPPSDSDDSLLDMMIRDGDFTKVPSASISGGPDIHVNEGSTINLTCIVKFSPEPPSYIFWYHYDEVISYDSVRGGVSVVTEKGDVTVSYLLIQDAVQADSGKYTCNPSNADLSSVVVHVLNGESPAAMQTGSAGLSNSSITILCVMILSWTFTRTDDQLR</sequence>
<dbReference type="GO" id="GO:0050808">
    <property type="term" value="P:synapse organization"/>
    <property type="evidence" value="ECO:0007669"/>
    <property type="project" value="TreeGrafter"/>
</dbReference>
<dbReference type="Pfam" id="PF07679">
    <property type="entry name" value="I-set"/>
    <property type="match status" value="1"/>
</dbReference>
<dbReference type="InterPro" id="IPR013783">
    <property type="entry name" value="Ig-like_fold"/>
</dbReference>
<dbReference type="SMART" id="SM00408">
    <property type="entry name" value="IGc2"/>
    <property type="match status" value="2"/>
</dbReference>
<reference evidence="4" key="2">
    <citation type="submission" date="2022-06" db="UniProtKB">
        <authorList>
            <consortium name="EnsemblMetazoa"/>
        </authorList>
    </citation>
    <scope>IDENTIFICATION</scope>
</reference>
<dbReference type="GeneID" id="100158661"/>
<evidence type="ECO:0000256" key="1">
    <source>
        <dbReference type="SAM" id="MobiDB-lite"/>
    </source>
</evidence>
<dbReference type="Pfam" id="PF13927">
    <property type="entry name" value="Ig_3"/>
    <property type="match status" value="1"/>
</dbReference>
<protein>
    <recommendedName>
        <fullName evidence="3">Ig-like domain-containing protein</fullName>
    </recommendedName>
</protein>
<dbReference type="PANTHER" id="PTHR23279">
    <property type="entry name" value="DEFECTIVE PROBOSCIS EXTENSION RESPONSE DPR -RELATED"/>
    <property type="match status" value="1"/>
</dbReference>
<dbReference type="PANTHER" id="PTHR23279:SF46">
    <property type="entry name" value="DEFECTIVE PROBOSCIS EXTENSION RESPONSE 10, ISOFORM A-RELATED"/>
    <property type="match status" value="1"/>
</dbReference>